<organism evidence="2">
    <name type="scientific">Salvia splendens</name>
    <name type="common">Scarlet sage</name>
    <dbReference type="NCBI Taxonomy" id="180675"/>
    <lineage>
        <taxon>Eukaryota</taxon>
        <taxon>Viridiplantae</taxon>
        <taxon>Streptophyta</taxon>
        <taxon>Embryophyta</taxon>
        <taxon>Tracheophyta</taxon>
        <taxon>Spermatophyta</taxon>
        <taxon>Magnoliopsida</taxon>
        <taxon>eudicotyledons</taxon>
        <taxon>Gunneridae</taxon>
        <taxon>Pentapetalae</taxon>
        <taxon>asterids</taxon>
        <taxon>lamiids</taxon>
        <taxon>Lamiales</taxon>
        <taxon>Lamiaceae</taxon>
        <taxon>Nepetoideae</taxon>
        <taxon>Mentheae</taxon>
        <taxon>Salviinae</taxon>
        <taxon>Salvia</taxon>
        <taxon>Salvia subgen. Calosphace</taxon>
        <taxon>core Calosphace</taxon>
    </lineage>
</organism>
<dbReference type="Proteomes" id="UP000298416">
    <property type="component" value="Unassembled WGS sequence"/>
</dbReference>
<dbReference type="AlphaFoldDB" id="A0A8X8W8S8"/>
<accession>A0A8X8W8S8</accession>
<reference evidence="2" key="1">
    <citation type="submission" date="2018-01" db="EMBL/GenBank/DDBJ databases">
        <authorList>
            <person name="Mao J.F."/>
        </authorList>
    </citation>
    <scope>NUCLEOTIDE SEQUENCE</scope>
    <source>
        <strain evidence="2">Huo1</strain>
        <tissue evidence="2">Leaf</tissue>
    </source>
</reference>
<name>A0A8X8W8S8_SALSN</name>
<keyword evidence="3" id="KW-1185">Reference proteome</keyword>
<comment type="caution">
    <text evidence="2">The sequence shown here is derived from an EMBL/GenBank/DDBJ whole genome shotgun (WGS) entry which is preliminary data.</text>
</comment>
<dbReference type="EMBL" id="PNBA02000019">
    <property type="protein sequence ID" value="KAG6390525.1"/>
    <property type="molecule type" value="Genomic_DNA"/>
</dbReference>
<evidence type="ECO:0000313" key="3">
    <source>
        <dbReference type="Proteomes" id="UP000298416"/>
    </source>
</evidence>
<evidence type="ECO:0000313" key="2">
    <source>
        <dbReference type="EMBL" id="KAG6390525.1"/>
    </source>
</evidence>
<sequence>MNFASNSRERKLARRNPNQQQEEAPIPAQDLLFEKQLTFSDATGSQLTITGAYRATLMAFLTDAERNKVEEIGVGLMVPTRVANVRYELELKRNSTTYFNRWGQVASANKVNAGNSVQGFGYRDGAATEAAHGRLLITGAHRETVLGFLTDEEREEVEKDGVGVKEVARANHVHRGDLVQGFGYRTAGNFRLNLNIIKN</sequence>
<reference evidence="2" key="2">
    <citation type="submission" date="2020-08" db="EMBL/GenBank/DDBJ databases">
        <title>Plant Genome Project.</title>
        <authorList>
            <person name="Zhang R.-G."/>
        </authorList>
    </citation>
    <scope>NUCLEOTIDE SEQUENCE</scope>
    <source>
        <strain evidence="2">Huo1</strain>
        <tissue evidence="2">Leaf</tissue>
    </source>
</reference>
<proteinExistence type="predicted"/>
<protein>
    <submittedName>
        <fullName evidence="2">Uncharacterized protein</fullName>
    </submittedName>
</protein>
<evidence type="ECO:0000256" key="1">
    <source>
        <dbReference type="SAM" id="MobiDB-lite"/>
    </source>
</evidence>
<feature type="region of interest" description="Disordered" evidence="1">
    <location>
        <begin position="1"/>
        <end position="24"/>
    </location>
</feature>
<gene>
    <name evidence="2" type="ORF">SASPL_148263</name>
</gene>